<reference evidence="18" key="1">
    <citation type="submission" date="2020-07" db="EMBL/GenBank/DDBJ databases">
        <title>A long reads based de novo assembly of the rainbow trout Arlee double haploid line genome.</title>
        <authorList>
            <person name="Gao G."/>
            <person name="Palti Y."/>
        </authorList>
    </citation>
    <scope>NUCLEOTIDE SEQUENCE [LARGE SCALE GENOMIC DNA]</scope>
</reference>
<feature type="domain" description="Post-SET" evidence="17">
    <location>
        <begin position="1551"/>
        <end position="1567"/>
    </location>
</feature>
<keyword evidence="7" id="KW-0156">Chromatin regulator</keyword>
<feature type="compositionally biased region" description="Acidic residues" evidence="14">
    <location>
        <begin position="892"/>
        <end position="916"/>
    </location>
</feature>
<evidence type="ECO:0000256" key="14">
    <source>
        <dbReference type="SAM" id="MobiDB-lite"/>
    </source>
</evidence>
<evidence type="ECO:0000256" key="10">
    <source>
        <dbReference type="ARBA" id="ARBA00023159"/>
    </source>
</evidence>
<organism evidence="18 19">
    <name type="scientific">Oncorhynchus mykiss</name>
    <name type="common">Rainbow trout</name>
    <name type="synonym">Salmo gairdneri</name>
    <dbReference type="NCBI Taxonomy" id="8022"/>
    <lineage>
        <taxon>Eukaryota</taxon>
        <taxon>Metazoa</taxon>
        <taxon>Chordata</taxon>
        <taxon>Craniata</taxon>
        <taxon>Vertebrata</taxon>
        <taxon>Euteleostomi</taxon>
        <taxon>Actinopterygii</taxon>
        <taxon>Neopterygii</taxon>
        <taxon>Teleostei</taxon>
        <taxon>Protacanthopterygii</taxon>
        <taxon>Salmoniformes</taxon>
        <taxon>Salmonidae</taxon>
        <taxon>Salmoninae</taxon>
        <taxon>Oncorhynchus</taxon>
    </lineage>
</organism>
<evidence type="ECO:0000259" key="16">
    <source>
        <dbReference type="PROSITE" id="PS50280"/>
    </source>
</evidence>
<dbReference type="Gene3D" id="2.170.270.10">
    <property type="entry name" value="SET domain"/>
    <property type="match status" value="1"/>
</dbReference>
<name>A0A8L0DTT8_ONCMY</name>
<feature type="compositionally biased region" description="Polar residues" evidence="14">
    <location>
        <begin position="302"/>
        <end position="319"/>
    </location>
</feature>
<dbReference type="Pfam" id="PF00856">
    <property type="entry name" value="SET"/>
    <property type="match status" value="1"/>
</dbReference>
<dbReference type="PANTHER" id="PTHR45814:SF1">
    <property type="entry name" value="HISTONE-LYSINE N-METHYLTRANSFERASE SETD1B"/>
    <property type="match status" value="1"/>
</dbReference>
<dbReference type="SMART" id="SM00317">
    <property type="entry name" value="SET"/>
    <property type="match status" value="1"/>
</dbReference>
<dbReference type="InterPro" id="IPR001214">
    <property type="entry name" value="SET_dom"/>
</dbReference>
<dbReference type="SMART" id="SM00360">
    <property type="entry name" value="RRM"/>
    <property type="match status" value="1"/>
</dbReference>
<keyword evidence="4" id="KW-0489">Methyltransferase</keyword>
<reference evidence="18" key="2">
    <citation type="submission" date="2025-08" db="UniProtKB">
        <authorList>
            <consortium name="Ensembl"/>
        </authorList>
    </citation>
    <scope>IDENTIFICATION</scope>
</reference>
<keyword evidence="8 13" id="KW-0694">RNA-binding</keyword>
<feature type="domain" description="RRM" evidence="15">
    <location>
        <begin position="106"/>
        <end position="184"/>
    </location>
</feature>
<feature type="region of interest" description="Disordered" evidence="14">
    <location>
        <begin position="965"/>
        <end position="1015"/>
    </location>
</feature>
<evidence type="ECO:0000256" key="8">
    <source>
        <dbReference type="ARBA" id="ARBA00022884"/>
    </source>
</evidence>
<feature type="compositionally biased region" description="Polar residues" evidence="14">
    <location>
        <begin position="532"/>
        <end position="543"/>
    </location>
</feature>
<dbReference type="PANTHER" id="PTHR45814">
    <property type="entry name" value="HISTONE-LYSINE N-METHYLTRANSFERASE SETD1"/>
    <property type="match status" value="1"/>
</dbReference>
<dbReference type="GO" id="GO:0048188">
    <property type="term" value="C:Set1C/COMPASS complex"/>
    <property type="evidence" value="ECO:0007669"/>
    <property type="project" value="InterPro"/>
</dbReference>
<dbReference type="Gene3D" id="3.30.70.330">
    <property type="match status" value="1"/>
</dbReference>
<feature type="compositionally biased region" description="Low complexity" evidence="14">
    <location>
        <begin position="1162"/>
        <end position="1180"/>
    </location>
</feature>
<evidence type="ECO:0000256" key="5">
    <source>
        <dbReference type="ARBA" id="ARBA00022679"/>
    </source>
</evidence>
<dbReference type="InterPro" id="IPR012677">
    <property type="entry name" value="Nucleotide-bd_a/b_plait_sf"/>
</dbReference>
<dbReference type="FunFam" id="3.30.70.330:FF:000178">
    <property type="entry name" value="Histone-lysine N-methyltransferase"/>
    <property type="match status" value="1"/>
</dbReference>
<keyword evidence="10" id="KW-0010">Activator</keyword>
<dbReference type="PROSITE" id="PS50868">
    <property type="entry name" value="POST_SET"/>
    <property type="match status" value="1"/>
</dbReference>
<evidence type="ECO:0000259" key="17">
    <source>
        <dbReference type="PROSITE" id="PS50868"/>
    </source>
</evidence>
<evidence type="ECO:0000256" key="9">
    <source>
        <dbReference type="ARBA" id="ARBA00023015"/>
    </source>
</evidence>
<dbReference type="GO" id="GO:0032259">
    <property type="term" value="P:methylation"/>
    <property type="evidence" value="ECO:0007669"/>
    <property type="project" value="UniProtKB-KW"/>
</dbReference>
<feature type="compositionally biased region" description="Basic and acidic residues" evidence="14">
    <location>
        <begin position="868"/>
        <end position="891"/>
    </location>
</feature>
<feature type="region of interest" description="Disordered" evidence="14">
    <location>
        <begin position="1036"/>
        <end position="1082"/>
    </location>
</feature>
<sequence>MYEYSNAYLLFTFSGVVNVMEINHQVNHGEKHPQHWRSCKLIVDPALKNGFYKVYLVLGYLLNDLGAFPVDTVRDPRICRLWTKFRDTDLLVPKFKIDEYYVGPPKEVTFARLNDNVREGFLTDMCIKYGQIEEVEILYNPKNKKHLGIAKVIFDTVKAAKDTVEHLHDTSVMGNIIHVELDPKGKNRMRYFHLLVSGLYTPSTLPLGSDEHTLQRLTERLQVIEFYCSTVLIKPLQKLTDGSSSLTRSISSPTSVATPLSLDTAYSSIWQDTPGSFGQTPLSQGTPHTPCLSGTPLSQDSCYSSQHTTPVHQVTQGEHSSYGAHRRLRRDVCYRQPGRPYMRSHHQSSELSSLLKHLQPHRPLQPQTQVASGSYKSSVFWYQNRLPSADDNPATEPPLSLPEQESWRVPSLPPASEAFPLSNSSASATSMNVVPLRERPQSPPSGPDAGLIEPPPSPPNNSPGRLIPEAESHSLDSRIEMLLSKTQSSCLPLHGERGLDAEVHSQDSPVSPFSPVSMYSPESDHTPARSGSPVNCTHPTTSDGLEDVSPTSLPEWEGDESLPGMPSLTWTSQPPWPPGTLSLTQRERSKGTEMDHADQSTSSEKYMGRALHSLSFSQVLEKIEIPSSNPPPSITHSNLPIRFSPSNPHPQIHPSIHPISAPLSIPIPPPGFHLLPPHIPPPLTILGPPPTMAAPPSILHPVYPYPLNTLHTVHMDKVNGLPGCGSVPVSFTGQPWPLPPFMPTFNPSVPPPGYLPLQEDPHKATVEKVLAVITEELKSIVKRDINRKMVEGVAFRAFDEWWDGQEQKAKVSYYLVEVHTLSFSFPLELESNITNHTLDRSPKTGTIPAVRRRHARPLELDSEGEEESREKEGEPTRDKEEDTVEADKQRDENDDSEQKEEEVDEDEDDDEDDDEDVVFSKVTRGLQSPNEGNQLQGLDSTKQSVYFPLPAVVEPDFAVEIDSPEWSVESPDNVENLRPLTPTGSLGDSDSDLLFKSKPTPPAVEEVELPHTPGRGAEALLESEEDSMDHLLSFSRTDSEPLSQSRPTHPPALASYPTYEDMPKTPGTDERGLWNPLTPWRVPVTPGRDSGLTEGGPGFSPTPCNPFPLPSLCTGLYIRTPQTPGRDFIPTKRTHRNTTVMLASSQRTNGAPLSRDEMLTDSPVLASSPSSLSESSAETSGHGYVWLNPNPGSQRKLPLQGLENWSGLADVENQREMEECSWRRVQPRMRRKMRRKMRRWQRMRSVQRAMPSVFSASPCRRSRSEEMTVLHSVWKEGLDEEDSKLLQVTYDRLLQQDNGFSWLSDTLWVPHPHILYYRAKRKELNDWMWDHVTGSARSEGFYKISKNDKIKYLNSTCLNTDQPSADTQGVGLSGQPHPSLRSGSEFRSEQRRLLSSFSCDSDLLRFNQLKFRKKRIRFCRSHIHDWGLFALEPIAADEMVIEYVGQTIRDMNDLCEWTRHPSPQVIADMREKRYEDEGIGSSYLFRVDQDTIIDATKYGNLARFINHSCNPNCYAKIITVKSQKKIVIYSRQSISVNEEITYDYKFPIEDEKIPCLCGAENCQGSLN</sequence>
<dbReference type="SUPFAM" id="SSF82199">
    <property type="entry name" value="SET domain"/>
    <property type="match status" value="1"/>
</dbReference>
<evidence type="ECO:0000256" key="13">
    <source>
        <dbReference type="PROSITE-ProRule" id="PRU00176"/>
    </source>
</evidence>
<evidence type="ECO:0000313" key="19">
    <source>
        <dbReference type="Proteomes" id="UP000694395"/>
    </source>
</evidence>
<keyword evidence="6" id="KW-0949">S-adenosyl-L-methionine</keyword>
<dbReference type="InterPro" id="IPR035979">
    <property type="entry name" value="RBD_domain_sf"/>
</dbReference>
<dbReference type="GeneTree" id="ENSGT00940000154575"/>
<feature type="compositionally biased region" description="Polar residues" evidence="14">
    <location>
        <begin position="421"/>
        <end position="432"/>
    </location>
</feature>
<dbReference type="InterPro" id="IPR046341">
    <property type="entry name" value="SET_dom_sf"/>
</dbReference>
<dbReference type="Proteomes" id="UP000694395">
    <property type="component" value="Chromosome 6"/>
</dbReference>
<keyword evidence="11" id="KW-0804">Transcription</keyword>
<dbReference type="FunFam" id="2.170.270.10:FF:000010">
    <property type="entry name" value="Histone-lysine N-methyltransferase"/>
    <property type="match status" value="1"/>
</dbReference>
<accession>A0A8L0DTT8</accession>
<protein>
    <submittedName>
        <fullName evidence="18">Uncharacterized protein</fullName>
    </submittedName>
</protein>
<dbReference type="InterPro" id="IPR003616">
    <property type="entry name" value="Post-SET_dom"/>
</dbReference>
<feature type="region of interest" description="Disordered" evidence="14">
    <location>
        <begin position="1364"/>
        <end position="1383"/>
    </location>
</feature>
<dbReference type="PROSITE" id="PS50102">
    <property type="entry name" value="RRM"/>
    <property type="match status" value="1"/>
</dbReference>
<dbReference type="InterPro" id="IPR000504">
    <property type="entry name" value="RRM_dom"/>
</dbReference>
<feature type="region of interest" description="Disordered" evidence="14">
    <location>
        <begin position="386"/>
        <end position="468"/>
    </location>
</feature>
<feature type="region of interest" description="Disordered" evidence="14">
    <location>
        <begin position="1161"/>
        <end position="1180"/>
    </location>
</feature>
<proteinExistence type="predicted"/>
<evidence type="ECO:0000256" key="6">
    <source>
        <dbReference type="ARBA" id="ARBA00022691"/>
    </source>
</evidence>
<evidence type="ECO:0000256" key="1">
    <source>
        <dbReference type="ARBA" id="ARBA00004123"/>
    </source>
</evidence>
<evidence type="ECO:0000259" key="15">
    <source>
        <dbReference type="PROSITE" id="PS50102"/>
    </source>
</evidence>
<dbReference type="Pfam" id="PF11764">
    <property type="entry name" value="N-SET"/>
    <property type="match status" value="1"/>
</dbReference>
<dbReference type="InterPro" id="IPR044570">
    <property type="entry name" value="Set1-like"/>
</dbReference>
<keyword evidence="5" id="KW-0808">Transferase</keyword>
<evidence type="ECO:0000256" key="7">
    <source>
        <dbReference type="ARBA" id="ARBA00022853"/>
    </source>
</evidence>
<keyword evidence="12" id="KW-0539">Nucleus</keyword>
<comment type="subcellular location">
    <subcellularLocation>
        <location evidence="2">Chromosome</location>
    </subcellularLocation>
    <subcellularLocation>
        <location evidence="1">Nucleus</location>
    </subcellularLocation>
</comment>
<dbReference type="Ensembl" id="ENSOMYT00000141769.1">
    <property type="protein sequence ID" value="ENSOMYP00000138275.1"/>
    <property type="gene ID" value="ENSOMYG00000052709.1"/>
</dbReference>
<dbReference type="InterPro" id="IPR024657">
    <property type="entry name" value="COMPASS_Set1_N-SET"/>
</dbReference>
<dbReference type="Pfam" id="PF00076">
    <property type="entry name" value="RRM_1"/>
    <property type="match status" value="1"/>
</dbReference>
<dbReference type="SMART" id="SM00508">
    <property type="entry name" value="PostSET"/>
    <property type="match status" value="1"/>
</dbReference>
<dbReference type="GO" id="GO:0042800">
    <property type="term" value="F:histone H3K4 methyltransferase activity"/>
    <property type="evidence" value="ECO:0007669"/>
    <property type="project" value="InterPro"/>
</dbReference>
<evidence type="ECO:0000256" key="2">
    <source>
        <dbReference type="ARBA" id="ARBA00004286"/>
    </source>
</evidence>
<feature type="region of interest" description="Disordered" evidence="14">
    <location>
        <begin position="302"/>
        <end position="327"/>
    </location>
</feature>
<feature type="compositionally biased region" description="Polar residues" evidence="14">
    <location>
        <begin position="1036"/>
        <end position="1047"/>
    </location>
</feature>
<feature type="domain" description="SET" evidence="16">
    <location>
        <begin position="1414"/>
        <end position="1545"/>
    </location>
</feature>
<evidence type="ECO:0000256" key="11">
    <source>
        <dbReference type="ARBA" id="ARBA00023163"/>
    </source>
</evidence>
<feature type="region of interest" description="Disordered" evidence="14">
    <location>
        <begin position="502"/>
        <end position="605"/>
    </location>
</feature>
<evidence type="ECO:0000256" key="12">
    <source>
        <dbReference type="ARBA" id="ARBA00023242"/>
    </source>
</evidence>
<dbReference type="CDD" id="cd19169">
    <property type="entry name" value="SET_SETD1"/>
    <property type="match status" value="1"/>
</dbReference>
<dbReference type="PROSITE" id="PS50280">
    <property type="entry name" value="SET"/>
    <property type="match status" value="1"/>
</dbReference>
<feature type="compositionally biased region" description="Basic and acidic residues" evidence="14">
    <location>
        <begin position="585"/>
        <end position="598"/>
    </location>
</feature>
<dbReference type="SMART" id="SM01291">
    <property type="entry name" value="N-SET"/>
    <property type="match status" value="1"/>
</dbReference>
<keyword evidence="3" id="KW-0158">Chromosome</keyword>
<feature type="compositionally biased region" description="Basic and acidic residues" evidence="14">
    <location>
        <begin position="1061"/>
        <end position="1072"/>
    </location>
</feature>
<evidence type="ECO:0000313" key="18">
    <source>
        <dbReference type="Ensembl" id="ENSOMYP00000138275.1"/>
    </source>
</evidence>
<keyword evidence="9" id="KW-0805">Transcription regulation</keyword>
<keyword evidence="19" id="KW-1185">Reference proteome</keyword>
<reference evidence="18" key="3">
    <citation type="submission" date="2025-09" db="UniProtKB">
        <authorList>
            <consortium name="Ensembl"/>
        </authorList>
    </citation>
    <scope>IDENTIFICATION</scope>
</reference>
<dbReference type="InterPro" id="IPR037841">
    <property type="entry name" value="SET_SETD1A/B"/>
</dbReference>
<evidence type="ECO:0000256" key="4">
    <source>
        <dbReference type="ARBA" id="ARBA00022603"/>
    </source>
</evidence>
<dbReference type="SUPFAM" id="SSF54928">
    <property type="entry name" value="RNA-binding domain, RBD"/>
    <property type="match status" value="1"/>
</dbReference>
<dbReference type="GO" id="GO:0003723">
    <property type="term" value="F:RNA binding"/>
    <property type="evidence" value="ECO:0007669"/>
    <property type="project" value="UniProtKB-UniRule"/>
</dbReference>
<dbReference type="GO" id="GO:0005694">
    <property type="term" value="C:chromosome"/>
    <property type="evidence" value="ECO:0007669"/>
    <property type="project" value="UniProtKB-SubCell"/>
</dbReference>
<evidence type="ECO:0000256" key="3">
    <source>
        <dbReference type="ARBA" id="ARBA00022454"/>
    </source>
</evidence>
<feature type="region of interest" description="Disordered" evidence="14">
    <location>
        <begin position="836"/>
        <end position="916"/>
    </location>
</feature>